<feature type="chain" id="PRO_5002061817" description="Putative nuclease HARBI1" evidence="14">
    <location>
        <begin position="20"/>
        <end position="375"/>
    </location>
</feature>
<keyword evidence="9" id="KW-0378">Hydrolase</keyword>
<feature type="non-terminal residue" evidence="16">
    <location>
        <position position="1"/>
    </location>
</feature>
<keyword evidence="8" id="KW-0479">Metal-binding</keyword>
<dbReference type="InterPro" id="IPR026103">
    <property type="entry name" value="HARBI1_animal"/>
</dbReference>
<evidence type="ECO:0000256" key="8">
    <source>
        <dbReference type="ARBA" id="ARBA00022723"/>
    </source>
</evidence>
<comment type="similarity">
    <text evidence="4">Belongs to the HARBI1 family.</text>
</comment>
<keyword evidence="14" id="KW-0732">Signal</keyword>
<evidence type="ECO:0000313" key="16">
    <source>
        <dbReference type="EMBL" id="KHJ86350.1"/>
    </source>
</evidence>
<comment type="function">
    <text evidence="12">Transposase-derived protein that may have nuclease activity. Does not have transposase activity.</text>
</comment>
<dbReference type="OrthoDB" id="5863278at2759"/>
<evidence type="ECO:0000313" key="17">
    <source>
        <dbReference type="Proteomes" id="UP000053660"/>
    </source>
</evidence>
<evidence type="ECO:0000256" key="9">
    <source>
        <dbReference type="ARBA" id="ARBA00022801"/>
    </source>
</evidence>
<evidence type="ECO:0000256" key="5">
    <source>
        <dbReference type="ARBA" id="ARBA00015519"/>
    </source>
</evidence>
<evidence type="ECO:0000256" key="11">
    <source>
        <dbReference type="ARBA" id="ARBA00030126"/>
    </source>
</evidence>
<keyword evidence="10" id="KW-0539">Nucleus</keyword>
<dbReference type="Pfam" id="PF13359">
    <property type="entry name" value="DDE_Tnp_4"/>
    <property type="match status" value="1"/>
</dbReference>
<evidence type="ECO:0000256" key="4">
    <source>
        <dbReference type="ARBA" id="ARBA00006958"/>
    </source>
</evidence>
<dbReference type="EMBL" id="KN560703">
    <property type="protein sequence ID" value="KHJ86350.1"/>
    <property type="molecule type" value="Genomic_DNA"/>
</dbReference>
<keyword evidence="7" id="KW-0540">Nuclease</keyword>
<gene>
    <name evidence="16" type="ORF">OESDEN_13904</name>
</gene>
<dbReference type="GO" id="GO:0005634">
    <property type="term" value="C:nucleus"/>
    <property type="evidence" value="ECO:0007669"/>
    <property type="project" value="UniProtKB-SubCell"/>
</dbReference>
<feature type="region of interest" description="Disordered" evidence="13">
    <location>
        <begin position="335"/>
        <end position="357"/>
    </location>
</feature>
<name>A0A0B1ST08_OESDE</name>
<evidence type="ECO:0000259" key="15">
    <source>
        <dbReference type="Pfam" id="PF13359"/>
    </source>
</evidence>
<feature type="signal peptide" evidence="14">
    <location>
        <begin position="1"/>
        <end position="19"/>
    </location>
</feature>
<dbReference type="InterPro" id="IPR045249">
    <property type="entry name" value="HARBI1-like"/>
</dbReference>
<comment type="subcellular location">
    <subcellularLocation>
        <location evidence="3">Cytoplasm</location>
    </subcellularLocation>
    <subcellularLocation>
        <location evidence="2">Nucleus</location>
    </subcellularLocation>
</comment>
<comment type="cofactor">
    <cofactor evidence="1">
        <name>a divalent metal cation</name>
        <dbReference type="ChEBI" id="CHEBI:60240"/>
    </cofactor>
</comment>
<dbReference type="GO" id="GO:0016787">
    <property type="term" value="F:hydrolase activity"/>
    <property type="evidence" value="ECO:0007669"/>
    <property type="project" value="UniProtKB-KW"/>
</dbReference>
<evidence type="ECO:0000256" key="14">
    <source>
        <dbReference type="SAM" id="SignalP"/>
    </source>
</evidence>
<accession>A0A0B1ST08</accession>
<proteinExistence type="inferred from homology"/>
<dbReference type="PRINTS" id="PR02086">
    <property type="entry name" value="PUTNUCHARBI1"/>
</dbReference>
<dbReference type="InterPro" id="IPR027806">
    <property type="entry name" value="HARBI1_dom"/>
</dbReference>
<evidence type="ECO:0000256" key="2">
    <source>
        <dbReference type="ARBA" id="ARBA00004123"/>
    </source>
</evidence>
<evidence type="ECO:0000256" key="12">
    <source>
        <dbReference type="ARBA" id="ARBA00045850"/>
    </source>
</evidence>
<dbReference type="GO" id="GO:0046872">
    <property type="term" value="F:metal ion binding"/>
    <property type="evidence" value="ECO:0007669"/>
    <property type="project" value="UniProtKB-KW"/>
</dbReference>
<feature type="domain" description="DDE Tnp4" evidence="15">
    <location>
        <begin position="178"/>
        <end position="326"/>
    </location>
</feature>
<organism evidence="16 17">
    <name type="scientific">Oesophagostomum dentatum</name>
    <name type="common">Nodular worm</name>
    <dbReference type="NCBI Taxonomy" id="61180"/>
    <lineage>
        <taxon>Eukaryota</taxon>
        <taxon>Metazoa</taxon>
        <taxon>Ecdysozoa</taxon>
        <taxon>Nematoda</taxon>
        <taxon>Chromadorea</taxon>
        <taxon>Rhabditida</taxon>
        <taxon>Rhabditina</taxon>
        <taxon>Rhabditomorpha</taxon>
        <taxon>Strongyloidea</taxon>
        <taxon>Strongylidae</taxon>
        <taxon>Oesophagostomum</taxon>
    </lineage>
</organism>
<dbReference type="AlphaFoldDB" id="A0A0B1ST08"/>
<dbReference type="PANTHER" id="PTHR22930">
    <property type="match status" value="1"/>
</dbReference>
<sequence>LLRSLALFCSIFLVGVVSSCPSTSLRIFGEIEHGIALYFDEEPIISVPRVFKERKLPFEESSDEAFRKDFRFRKDTFYRICSLVAADMQHDTTRMHALTVRQQVAMCLNLFGQNNKQRDAARLAGCDQATVSRAVPRFADALCAKASRYIYWPTEEERRAISKKIFDSYRLPNVVGFIDGSQVCIQKPTENETDYVNRKNYHSINVGAVCDHQLKFRWVSASFPGSVHDSRVFKESQLYQDLSTGAKRGCLVGDSAYAAESFLIKVVENPQTNKEHRYNKAVCAARSHIERAFGCLKSQWKIIREQCRYEPGLATRIIVACMVLRNIAIDASEADDFSDAEESDDEDDERPPNNLPGRALIRQIINDHFLNVHKL</sequence>
<dbReference type="GO" id="GO:0005737">
    <property type="term" value="C:cytoplasm"/>
    <property type="evidence" value="ECO:0007669"/>
    <property type="project" value="UniProtKB-SubCell"/>
</dbReference>
<evidence type="ECO:0000256" key="1">
    <source>
        <dbReference type="ARBA" id="ARBA00001968"/>
    </source>
</evidence>
<evidence type="ECO:0000256" key="13">
    <source>
        <dbReference type="SAM" id="MobiDB-lite"/>
    </source>
</evidence>
<reference evidence="16 17" key="1">
    <citation type="submission" date="2014-03" db="EMBL/GenBank/DDBJ databases">
        <title>Draft genome of the hookworm Oesophagostomum dentatum.</title>
        <authorList>
            <person name="Mitreva M."/>
        </authorList>
    </citation>
    <scope>NUCLEOTIDE SEQUENCE [LARGE SCALE GENOMIC DNA]</scope>
    <source>
        <strain evidence="16 17">OD-Hann</strain>
    </source>
</reference>
<protein>
    <recommendedName>
        <fullName evidence="5">Putative nuclease HARBI1</fullName>
    </recommendedName>
    <alternativeName>
        <fullName evidence="11">Harbinger transposase-derived nuclease</fullName>
    </alternativeName>
</protein>
<keyword evidence="17" id="KW-1185">Reference proteome</keyword>
<dbReference type="Proteomes" id="UP000053660">
    <property type="component" value="Unassembled WGS sequence"/>
</dbReference>
<dbReference type="PANTHER" id="PTHR22930:SF289">
    <property type="entry name" value="DDE TNP4 DOMAIN-CONTAINING PROTEIN-RELATED"/>
    <property type="match status" value="1"/>
</dbReference>
<evidence type="ECO:0000256" key="7">
    <source>
        <dbReference type="ARBA" id="ARBA00022722"/>
    </source>
</evidence>
<keyword evidence="6" id="KW-0963">Cytoplasm</keyword>
<dbReference type="GO" id="GO:0004518">
    <property type="term" value="F:nuclease activity"/>
    <property type="evidence" value="ECO:0007669"/>
    <property type="project" value="UniProtKB-KW"/>
</dbReference>
<evidence type="ECO:0000256" key="3">
    <source>
        <dbReference type="ARBA" id="ARBA00004496"/>
    </source>
</evidence>
<evidence type="ECO:0000256" key="6">
    <source>
        <dbReference type="ARBA" id="ARBA00022490"/>
    </source>
</evidence>
<feature type="compositionally biased region" description="Acidic residues" evidence="13">
    <location>
        <begin position="335"/>
        <end position="349"/>
    </location>
</feature>
<evidence type="ECO:0000256" key="10">
    <source>
        <dbReference type="ARBA" id="ARBA00023242"/>
    </source>
</evidence>